<keyword evidence="2" id="KW-1185">Reference proteome</keyword>
<gene>
    <name evidence="1" type="ORF">OSR52_13285</name>
</gene>
<dbReference type="RefSeq" id="WP_277900558.1">
    <property type="nucleotide sequence ID" value="NZ_JAPMUA010000004.1"/>
</dbReference>
<comment type="caution">
    <text evidence="1">The sequence shown here is derived from an EMBL/GenBank/DDBJ whole genome shotgun (WGS) entry which is preliminary data.</text>
</comment>
<dbReference type="Proteomes" id="UP001153642">
    <property type="component" value="Unassembled WGS sequence"/>
</dbReference>
<organism evidence="1 2">
    <name type="scientific">Galbibacter pacificus</name>
    <dbReference type="NCBI Taxonomy" id="2996052"/>
    <lineage>
        <taxon>Bacteria</taxon>
        <taxon>Pseudomonadati</taxon>
        <taxon>Bacteroidota</taxon>
        <taxon>Flavobacteriia</taxon>
        <taxon>Flavobacteriales</taxon>
        <taxon>Flavobacteriaceae</taxon>
        <taxon>Galbibacter</taxon>
    </lineage>
</organism>
<reference evidence="1" key="1">
    <citation type="submission" date="2022-11" db="EMBL/GenBank/DDBJ databases">
        <title>High-quality draft genome sequence of Galbibacter sp. strain CMA-7.</title>
        <authorList>
            <person name="Wei L."/>
            <person name="Dong C."/>
            <person name="Shao Z."/>
        </authorList>
    </citation>
    <scope>NUCLEOTIDE SEQUENCE</scope>
    <source>
        <strain evidence="1">CMA-7</strain>
    </source>
</reference>
<evidence type="ECO:0000313" key="1">
    <source>
        <dbReference type="EMBL" id="MDG3586842.1"/>
    </source>
</evidence>
<protein>
    <recommendedName>
        <fullName evidence="3">HTH cro/C1-type domain-containing protein</fullName>
    </recommendedName>
</protein>
<accession>A0ABT6FUB0</accession>
<dbReference type="EMBL" id="JAPMUA010000004">
    <property type="protein sequence ID" value="MDG3586842.1"/>
    <property type="molecule type" value="Genomic_DNA"/>
</dbReference>
<sequence>MIDEETILHYTTSIEMVLKELREEKGIASGLGKQASQSFVNGDFEQKYGFTTNMGRNESNPNFEMRTLFYLCDYFDISVIDFFKRVFNKREKEISDFLKIKEKRREKRKRYK</sequence>
<proteinExistence type="predicted"/>
<evidence type="ECO:0008006" key="3">
    <source>
        <dbReference type="Google" id="ProtNLM"/>
    </source>
</evidence>
<evidence type="ECO:0000313" key="2">
    <source>
        <dbReference type="Proteomes" id="UP001153642"/>
    </source>
</evidence>
<name>A0ABT6FUB0_9FLAO</name>